<reference evidence="4" key="1">
    <citation type="submission" date="2021-02" db="EMBL/GenBank/DDBJ databases">
        <authorList>
            <person name="Nowell W R."/>
        </authorList>
    </citation>
    <scope>NUCLEOTIDE SEQUENCE</scope>
</reference>
<dbReference type="Proteomes" id="UP000677228">
    <property type="component" value="Unassembled WGS sequence"/>
</dbReference>
<comment type="caution">
    <text evidence="4">The sequence shown here is derived from an EMBL/GenBank/DDBJ whole genome shotgun (WGS) entry which is preliminary data.</text>
</comment>
<dbReference type="InterPro" id="IPR037523">
    <property type="entry name" value="VOC_core"/>
</dbReference>
<feature type="region of interest" description="Disordered" evidence="1">
    <location>
        <begin position="321"/>
        <end position="341"/>
    </location>
</feature>
<dbReference type="InterPro" id="IPR004360">
    <property type="entry name" value="Glyas_Fos-R_dOase_dom"/>
</dbReference>
<proteinExistence type="predicted"/>
<dbReference type="InterPro" id="IPR043193">
    <property type="entry name" value="GLOD4"/>
</dbReference>
<sequence length="341" mass="38586">MASQSLSSQSSSEERRLLHYTLKIMDRDAAKKFFCDVLGMHMLRHEEMDSGCKAKCNGDFESPWSKTMVGYGNEDSNFAFELNYNYEVKGYEMGNDFHSLTIKSKQAVANAKSILNANSIQKYGNNNEGYIVNSPDGHKVILLNEDVDRDDDPVVRLSLNVSNLDRSINYYTNFLKMKTVDKTNDRVLLYYGYEKLANTPTNEKTAAGFKLTNQCKLELVDIHKPIHRGTGYGRIAFSCPTDDIPKIEEMMKDNKQGSIIIPEMKLGGLLDTKVTVVILGDPDEHEICFVGEENYIKACKTDDGASKKFAKALADTSEYPIDERHYDIGEDEKTKKQENDK</sequence>
<name>A0A8S2S911_9BILA</name>
<protein>
    <recommendedName>
        <fullName evidence="2">VOC domain-containing protein</fullName>
    </recommendedName>
</protein>
<dbReference type="EMBL" id="CAJNOK010026131">
    <property type="protein sequence ID" value="CAF1398692.1"/>
    <property type="molecule type" value="Genomic_DNA"/>
</dbReference>
<dbReference type="Pfam" id="PF21701">
    <property type="entry name" value="GLOD4_C"/>
    <property type="match status" value="1"/>
</dbReference>
<dbReference type="PANTHER" id="PTHR46466:SF1">
    <property type="entry name" value="GLYOXALASE DOMAIN-CONTAINING PROTEIN 4"/>
    <property type="match status" value="1"/>
</dbReference>
<evidence type="ECO:0000313" key="4">
    <source>
        <dbReference type="EMBL" id="CAF4206096.1"/>
    </source>
</evidence>
<dbReference type="PROSITE" id="PS51819">
    <property type="entry name" value="VOC"/>
    <property type="match status" value="2"/>
</dbReference>
<dbReference type="PANTHER" id="PTHR46466">
    <property type="entry name" value="GLYOXALASE DOMAIN-CONTAINING PROTEIN 4"/>
    <property type="match status" value="1"/>
</dbReference>
<dbReference type="EMBL" id="CAJOBA010047853">
    <property type="protein sequence ID" value="CAF4206096.1"/>
    <property type="molecule type" value="Genomic_DNA"/>
</dbReference>
<organism evidence="4 5">
    <name type="scientific">Didymodactylos carnosus</name>
    <dbReference type="NCBI Taxonomy" id="1234261"/>
    <lineage>
        <taxon>Eukaryota</taxon>
        <taxon>Metazoa</taxon>
        <taxon>Spiralia</taxon>
        <taxon>Gnathifera</taxon>
        <taxon>Rotifera</taxon>
        <taxon>Eurotatoria</taxon>
        <taxon>Bdelloidea</taxon>
        <taxon>Philodinida</taxon>
        <taxon>Philodinidae</taxon>
        <taxon>Didymodactylos</taxon>
    </lineage>
</organism>
<dbReference type="Pfam" id="PF00903">
    <property type="entry name" value="Glyoxalase"/>
    <property type="match status" value="1"/>
</dbReference>
<dbReference type="Gene3D" id="3.10.180.10">
    <property type="entry name" value="2,3-Dihydroxybiphenyl 1,2-Dioxygenase, domain 1"/>
    <property type="match status" value="2"/>
</dbReference>
<feature type="domain" description="VOC" evidence="2">
    <location>
        <begin position="153"/>
        <end position="292"/>
    </location>
</feature>
<dbReference type="SUPFAM" id="SSF54593">
    <property type="entry name" value="Glyoxalase/Bleomycin resistance protein/Dihydroxybiphenyl dioxygenase"/>
    <property type="match status" value="1"/>
</dbReference>
<evidence type="ECO:0000313" key="3">
    <source>
        <dbReference type="EMBL" id="CAF1398692.1"/>
    </source>
</evidence>
<evidence type="ECO:0000256" key="1">
    <source>
        <dbReference type="SAM" id="MobiDB-lite"/>
    </source>
</evidence>
<dbReference type="Proteomes" id="UP000682733">
    <property type="component" value="Unassembled WGS sequence"/>
</dbReference>
<evidence type="ECO:0000313" key="5">
    <source>
        <dbReference type="Proteomes" id="UP000682733"/>
    </source>
</evidence>
<accession>A0A8S2S911</accession>
<dbReference type="AlphaFoldDB" id="A0A8S2S911"/>
<feature type="domain" description="VOC" evidence="2">
    <location>
        <begin position="16"/>
        <end position="145"/>
    </location>
</feature>
<gene>
    <name evidence="3" type="ORF">OVA965_LOCUS32936</name>
    <name evidence="4" type="ORF">TMI583_LOCUS33809</name>
</gene>
<evidence type="ECO:0000259" key="2">
    <source>
        <dbReference type="PROSITE" id="PS51819"/>
    </source>
</evidence>
<dbReference type="InterPro" id="IPR029068">
    <property type="entry name" value="Glyas_Bleomycin-R_OHBP_Dase"/>
</dbReference>